<dbReference type="PANTHER" id="PTHR43272">
    <property type="entry name" value="LONG-CHAIN-FATTY-ACID--COA LIGASE"/>
    <property type="match status" value="1"/>
</dbReference>
<evidence type="ECO:0000256" key="1">
    <source>
        <dbReference type="ARBA" id="ARBA00022741"/>
    </source>
</evidence>
<evidence type="ECO:0000259" key="3">
    <source>
        <dbReference type="Pfam" id="PF00501"/>
    </source>
</evidence>
<comment type="caution">
    <text evidence="4">The sequence shown here is derived from an EMBL/GenBank/DDBJ whole genome shotgun (WGS) entry which is preliminary data.</text>
</comment>
<keyword evidence="2" id="KW-0067">ATP-binding</keyword>
<dbReference type="GO" id="GO:0004467">
    <property type="term" value="F:long-chain fatty acid-CoA ligase activity"/>
    <property type="evidence" value="ECO:0007669"/>
    <property type="project" value="TreeGrafter"/>
</dbReference>
<dbReference type="GO" id="GO:0005524">
    <property type="term" value="F:ATP binding"/>
    <property type="evidence" value="ECO:0007669"/>
    <property type="project" value="UniProtKB-KW"/>
</dbReference>
<dbReference type="InterPro" id="IPR000873">
    <property type="entry name" value="AMP-dep_synth/lig_dom"/>
</dbReference>
<sequence>YKELKEKILYFASGLISIGINKGDKAAIISENRPEWAIADYGIIHTGALTVPIYPSLPQNQIEYILKTSGAKYVIVSDRKQCKKINNICRKLDLLKYVISLSEPEKEYAFGIKTFNDIIEEGKKDYINNKKRLDELSEQIDFDDVFTIIFTSGTTDNPKGVELTHGNVLSNIEATLNAVEITREYLFLSFLPLAHILERMVGQFLPLYLGASIAYAENLSTLKQNIIEVRPTIILSVPRIFEKMHEA</sequence>
<dbReference type="Pfam" id="PF00501">
    <property type="entry name" value="AMP-binding"/>
    <property type="match status" value="1"/>
</dbReference>
<dbReference type="PANTHER" id="PTHR43272:SF33">
    <property type="entry name" value="AMP-BINDING DOMAIN-CONTAINING PROTEIN-RELATED"/>
    <property type="match status" value="1"/>
</dbReference>
<name>X1VT23_9ZZZZ</name>
<feature type="domain" description="AMP-dependent synthetase/ligase" evidence="3">
    <location>
        <begin position="1"/>
        <end position="244"/>
    </location>
</feature>
<dbReference type="SUPFAM" id="SSF56801">
    <property type="entry name" value="Acetyl-CoA synthetase-like"/>
    <property type="match status" value="1"/>
</dbReference>
<accession>X1VT23</accession>
<reference evidence="4" key="1">
    <citation type="journal article" date="2014" name="Front. Microbiol.">
        <title>High frequency of phylogenetically diverse reductive dehalogenase-homologous genes in deep subseafloor sedimentary metagenomes.</title>
        <authorList>
            <person name="Kawai M."/>
            <person name="Futagami T."/>
            <person name="Toyoda A."/>
            <person name="Takaki Y."/>
            <person name="Nishi S."/>
            <person name="Hori S."/>
            <person name="Arai W."/>
            <person name="Tsubouchi T."/>
            <person name="Morono Y."/>
            <person name="Uchiyama I."/>
            <person name="Ito T."/>
            <person name="Fujiyama A."/>
            <person name="Inagaki F."/>
            <person name="Takami H."/>
        </authorList>
    </citation>
    <scope>NUCLEOTIDE SEQUENCE</scope>
    <source>
        <strain evidence="4">Expedition CK06-06</strain>
    </source>
</reference>
<dbReference type="AlphaFoldDB" id="X1VT23"/>
<dbReference type="GO" id="GO:0016020">
    <property type="term" value="C:membrane"/>
    <property type="evidence" value="ECO:0007669"/>
    <property type="project" value="TreeGrafter"/>
</dbReference>
<evidence type="ECO:0000313" key="4">
    <source>
        <dbReference type="EMBL" id="GAJ13030.1"/>
    </source>
</evidence>
<feature type="non-terminal residue" evidence="4">
    <location>
        <position position="1"/>
    </location>
</feature>
<protein>
    <recommendedName>
        <fullName evidence="3">AMP-dependent synthetase/ligase domain-containing protein</fullName>
    </recommendedName>
</protein>
<dbReference type="EMBL" id="BARW01031097">
    <property type="protein sequence ID" value="GAJ13030.1"/>
    <property type="molecule type" value="Genomic_DNA"/>
</dbReference>
<dbReference type="Gene3D" id="3.40.50.12780">
    <property type="entry name" value="N-terminal domain of ligase-like"/>
    <property type="match status" value="1"/>
</dbReference>
<gene>
    <name evidence="4" type="ORF">S12H4_49545</name>
</gene>
<organism evidence="4">
    <name type="scientific">marine sediment metagenome</name>
    <dbReference type="NCBI Taxonomy" id="412755"/>
    <lineage>
        <taxon>unclassified sequences</taxon>
        <taxon>metagenomes</taxon>
        <taxon>ecological metagenomes</taxon>
    </lineage>
</organism>
<keyword evidence="1" id="KW-0547">Nucleotide-binding</keyword>
<proteinExistence type="predicted"/>
<evidence type="ECO:0000256" key="2">
    <source>
        <dbReference type="ARBA" id="ARBA00022840"/>
    </source>
</evidence>
<feature type="non-terminal residue" evidence="4">
    <location>
        <position position="247"/>
    </location>
</feature>
<dbReference type="InterPro" id="IPR042099">
    <property type="entry name" value="ANL_N_sf"/>
</dbReference>